<evidence type="ECO:0000313" key="1">
    <source>
        <dbReference type="EMBL" id="VYU54506.1"/>
    </source>
</evidence>
<reference evidence="1" key="1">
    <citation type="submission" date="2019-11" db="EMBL/GenBank/DDBJ databases">
        <authorList>
            <person name="Feng L."/>
        </authorList>
    </citation>
    <scope>NUCLEOTIDE SEQUENCE</scope>
    <source>
        <strain evidence="1">IbartlettiiLFYP30</strain>
    </source>
</reference>
<accession>A0A6N3FRM2</accession>
<sequence>MSKNNKDNQYLLDINLSELNKDYLIKEGYKYCLIYYLNDLVFGDIDKIEEIKKDILIEGFFFNEKQELHAFKNEDFEDEQNDGFKLVKTIDNGCDSFTEEFTLKKRLGNNLTKNKYDEIEVINYLDYEDDGQAYIKYTALKRALKKSDKGV</sequence>
<organism evidence="1">
    <name type="scientific">Intestinibacter bartlettii</name>
    <dbReference type="NCBI Taxonomy" id="261299"/>
    <lineage>
        <taxon>Bacteria</taxon>
        <taxon>Bacillati</taxon>
        <taxon>Bacillota</taxon>
        <taxon>Clostridia</taxon>
        <taxon>Peptostreptococcales</taxon>
        <taxon>Peptostreptococcaceae</taxon>
        <taxon>Intestinibacter</taxon>
    </lineage>
</organism>
<gene>
    <name evidence="1" type="ORF">IBLFYP30_00527</name>
</gene>
<name>A0A6N3FRM2_9FIRM</name>
<protein>
    <submittedName>
        <fullName evidence="1">Uncharacterized protein</fullName>
    </submittedName>
</protein>
<proteinExistence type="predicted"/>
<dbReference type="AlphaFoldDB" id="A0A6N3FRM2"/>
<dbReference type="RefSeq" id="WP_024037083.1">
    <property type="nucleotide sequence ID" value="NZ_CACRUE010000045.1"/>
</dbReference>
<dbReference type="EMBL" id="CACRUE010000045">
    <property type="protein sequence ID" value="VYU54506.1"/>
    <property type="molecule type" value="Genomic_DNA"/>
</dbReference>